<dbReference type="STRING" id="267850.ADINL_2922"/>
<dbReference type="Proteomes" id="UP000027318">
    <property type="component" value="Unassembled WGS sequence"/>
</dbReference>
<sequence length="357" mass="39961">MPTAIHSAPIDQRIDWLMELSRTHSALFCDPDNALARQRYLAEHPTRIIALKCMDGRIHLPYATQTPLGIVRPFRNLGGIFDLGWPYLGDLLESQVMDAIRQGHRALIIITYHFSKGDRARGCAGFNCDKDAAMAHAQAIRQQVEAIFGQGHKTVYPLVCGFETDEDALILHNSDGESLDLAELGVEDLDTLPVRLEGFFTDMPTQIRYDLLPLVEGNLRHIAEMRQLQRELDIEHREWMICVGRGFDFLHAPNVALIIGPFSPNLSDPIAKAAGIIRANMAQGRIPDDGFLLLSSAPYDEVGPDQARAELKAQFMADFAAQVIAAAQPELAEKMLIRTATLHWPTRRLEVLHDEHH</sequence>
<keyword evidence="3" id="KW-1185">Reference proteome</keyword>
<dbReference type="AlphaFoldDB" id="A0A063Y1W3"/>
<name>A0A063Y1W3_9GAMM</name>
<evidence type="ECO:0000259" key="1">
    <source>
        <dbReference type="Pfam" id="PF20686"/>
    </source>
</evidence>
<evidence type="ECO:0000313" key="2">
    <source>
        <dbReference type="EMBL" id="KDE38467.1"/>
    </source>
</evidence>
<dbReference type="EMBL" id="JMSZ01000042">
    <property type="protein sequence ID" value="KDE38467.1"/>
    <property type="molecule type" value="Genomic_DNA"/>
</dbReference>
<reference evidence="2 3" key="1">
    <citation type="journal article" date="2005" name="Int. J. Syst. Evol. Microbiol.">
        <title>Nitrincola lacisaponensis gen. nov., sp. nov., a novel alkaliphilic bacterium isolated from an alkaline, saline lake.</title>
        <authorList>
            <person name="Dimitriu P.A."/>
            <person name="Shukla S.K."/>
            <person name="Conradt J."/>
            <person name="Marquez M.C."/>
            <person name="Ventosa A."/>
            <person name="Maglia A."/>
            <person name="Peyton B.M."/>
            <person name="Pinkart H.C."/>
            <person name="Mormile M.R."/>
        </authorList>
    </citation>
    <scope>NUCLEOTIDE SEQUENCE [LARGE SCALE GENOMIC DNA]</scope>
    <source>
        <strain evidence="2 3">4CA</strain>
    </source>
</reference>
<dbReference type="PATRIC" id="fig|267850.7.peg.2873"/>
<organism evidence="2 3">
    <name type="scientific">Nitrincola lacisaponensis</name>
    <dbReference type="NCBI Taxonomy" id="267850"/>
    <lineage>
        <taxon>Bacteria</taxon>
        <taxon>Pseudomonadati</taxon>
        <taxon>Pseudomonadota</taxon>
        <taxon>Gammaproteobacteria</taxon>
        <taxon>Oceanospirillales</taxon>
        <taxon>Oceanospirillaceae</taxon>
        <taxon>Nitrincola</taxon>
    </lineage>
</organism>
<evidence type="ECO:0000313" key="3">
    <source>
        <dbReference type="Proteomes" id="UP000027318"/>
    </source>
</evidence>
<dbReference type="RefSeq" id="WP_036549675.1">
    <property type="nucleotide sequence ID" value="NZ_JMSZ01000042.1"/>
</dbReference>
<feature type="domain" description="Carboxysome Shell Carbonic Anhydrase catalytic" evidence="1">
    <location>
        <begin position="53"/>
        <end position="177"/>
    </location>
</feature>
<gene>
    <name evidence="2" type="ORF">ADINL_2922</name>
</gene>
<accession>A0A063Y1W3</accession>
<comment type="caution">
    <text evidence="2">The sequence shown here is derived from an EMBL/GenBank/DDBJ whole genome shotgun (WGS) entry which is preliminary data.</text>
</comment>
<dbReference type="InterPro" id="IPR048539">
    <property type="entry name" value="CsoSCA_cat"/>
</dbReference>
<dbReference type="OrthoDB" id="9776946at2"/>
<dbReference type="Pfam" id="PF20686">
    <property type="entry name" value="CsoSCA_cat"/>
    <property type="match status" value="1"/>
</dbReference>
<proteinExistence type="predicted"/>
<protein>
    <recommendedName>
        <fullName evidence="1">Carboxysome Shell Carbonic Anhydrase catalytic domain-containing protein</fullName>
    </recommendedName>
</protein>